<dbReference type="InterPro" id="IPR041726">
    <property type="entry name" value="ACAD10_11_N"/>
</dbReference>
<dbReference type="PANTHER" id="PTHR21310:SF57">
    <property type="entry name" value="BLR2944 PROTEIN"/>
    <property type="match status" value="1"/>
</dbReference>
<organism evidence="2 3">
    <name type="scientific">Rhodococcus oxybenzonivorans</name>
    <dbReference type="NCBI Taxonomy" id="1990687"/>
    <lineage>
        <taxon>Bacteria</taxon>
        <taxon>Bacillati</taxon>
        <taxon>Actinomycetota</taxon>
        <taxon>Actinomycetes</taxon>
        <taxon>Mycobacteriales</taxon>
        <taxon>Nocardiaceae</taxon>
        <taxon>Rhodococcus</taxon>
    </lineage>
</organism>
<accession>A0A2S2C1V3</accession>
<dbReference type="Gene3D" id="3.90.1200.10">
    <property type="match status" value="1"/>
</dbReference>
<protein>
    <recommendedName>
        <fullName evidence="1">Aminoglycoside phosphotransferase domain-containing protein</fullName>
    </recommendedName>
</protein>
<dbReference type="RefSeq" id="WP_109334183.1">
    <property type="nucleotide sequence ID" value="NZ_CP021354.1"/>
</dbReference>
<evidence type="ECO:0000313" key="2">
    <source>
        <dbReference type="EMBL" id="AWK74865.1"/>
    </source>
</evidence>
<gene>
    <name evidence="2" type="ORF">CBI38_28175</name>
</gene>
<dbReference type="Gene3D" id="3.30.200.20">
    <property type="entry name" value="Phosphorylase Kinase, domain 1"/>
    <property type="match status" value="1"/>
</dbReference>
<dbReference type="KEGG" id="roz:CBI38_28175"/>
<dbReference type="CDD" id="cd05154">
    <property type="entry name" value="ACAD10_11_N-like"/>
    <property type="match status" value="1"/>
</dbReference>
<dbReference type="OrthoDB" id="3806873at2"/>
<dbReference type="AlphaFoldDB" id="A0A2S2C1V3"/>
<reference evidence="2 3" key="1">
    <citation type="submission" date="2017-05" db="EMBL/GenBank/DDBJ databases">
        <title>Isolation of Rhodococcus sp. S2-17 biodegrading of BP-3.</title>
        <authorList>
            <person name="Lee Y."/>
            <person name="Kim K.H."/>
            <person name="Chun B.H."/>
            <person name="Jung H.S."/>
            <person name="Jeon C.O."/>
        </authorList>
    </citation>
    <scope>NUCLEOTIDE SEQUENCE [LARGE SCALE GENOMIC DNA]</scope>
    <source>
        <strain evidence="2 3">S2-17</strain>
    </source>
</reference>
<evidence type="ECO:0000313" key="3">
    <source>
        <dbReference type="Proteomes" id="UP000245711"/>
    </source>
</evidence>
<evidence type="ECO:0000259" key="1">
    <source>
        <dbReference type="Pfam" id="PF01636"/>
    </source>
</evidence>
<sequence length="388" mass="43451">MVATTNTSRSTGQVEPTIDAVLRRKLERRGTVIHEQPVVDTVSVRLHEFLSRRIDGDFRIDGIARLAGGASKEQFVFGLDWEQNGRRRQDRMVLRMDPPGSMVETPRLREFEVLQMLGGVVPVPQAYWATDDPAELGAPAMICGYVPGSASAKAALKTASGLGTVYGPALRPILGPQFVSHLAQLHRFDWSTHDLPSFERPRPATTDAIDWRLAATDRAWREDAFEAHPVIALTQQWLWDRRPAVDHVSVVHGDYRNGNFLFDEDSGEITALLDWELTYLGDRHHDLAYAMMEGWGEHDPETGQFYCSALVTREEMIAEYEKLSGLPVDAERLEYYTVVNMYWAAVALIGTGPRNAAERLTHLDAMQTFLGGLGAFYLDQLLTIVGKD</sequence>
<feature type="domain" description="Aminoglycoside phosphotransferase" evidence="1">
    <location>
        <begin position="67"/>
        <end position="300"/>
    </location>
</feature>
<dbReference type="SUPFAM" id="SSF56112">
    <property type="entry name" value="Protein kinase-like (PK-like)"/>
    <property type="match status" value="1"/>
</dbReference>
<dbReference type="Pfam" id="PF01636">
    <property type="entry name" value="APH"/>
    <property type="match status" value="1"/>
</dbReference>
<dbReference type="InterPro" id="IPR002575">
    <property type="entry name" value="Aminoglycoside_PTrfase"/>
</dbReference>
<dbReference type="EMBL" id="CP021354">
    <property type="protein sequence ID" value="AWK74865.1"/>
    <property type="molecule type" value="Genomic_DNA"/>
</dbReference>
<name>A0A2S2C1V3_9NOCA</name>
<dbReference type="Proteomes" id="UP000245711">
    <property type="component" value="Chromosome"/>
</dbReference>
<dbReference type="PANTHER" id="PTHR21310">
    <property type="entry name" value="AMINOGLYCOSIDE PHOSPHOTRANSFERASE-RELATED-RELATED"/>
    <property type="match status" value="1"/>
</dbReference>
<dbReference type="InterPro" id="IPR011009">
    <property type="entry name" value="Kinase-like_dom_sf"/>
</dbReference>
<proteinExistence type="predicted"/>
<keyword evidence="3" id="KW-1185">Reference proteome</keyword>
<dbReference type="InterPro" id="IPR051678">
    <property type="entry name" value="AGP_Transferase"/>
</dbReference>